<evidence type="ECO:0000259" key="1">
    <source>
        <dbReference type="PROSITE" id="PS51819"/>
    </source>
</evidence>
<dbReference type="PANTHER" id="PTHR33993:SF2">
    <property type="entry name" value="VOC DOMAIN-CONTAINING PROTEIN"/>
    <property type="match status" value="1"/>
</dbReference>
<dbReference type="InterPro" id="IPR052164">
    <property type="entry name" value="Anthracycline_SecMetBiosynth"/>
</dbReference>
<dbReference type="RefSeq" id="WP_345919089.1">
    <property type="nucleotide sequence ID" value="NZ_JBDIVE010000003.1"/>
</dbReference>
<protein>
    <submittedName>
        <fullName evidence="2">VOC family protein</fullName>
    </submittedName>
</protein>
<dbReference type="PROSITE" id="PS51819">
    <property type="entry name" value="VOC"/>
    <property type="match status" value="1"/>
</dbReference>
<dbReference type="PANTHER" id="PTHR33993">
    <property type="entry name" value="GLYOXALASE-RELATED"/>
    <property type="match status" value="1"/>
</dbReference>
<dbReference type="InterPro" id="IPR037523">
    <property type="entry name" value="VOC_core"/>
</dbReference>
<feature type="domain" description="VOC" evidence="1">
    <location>
        <begin position="3"/>
        <end position="121"/>
    </location>
</feature>
<dbReference type="SUPFAM" id="SSF54593">
    <property type="entry name" value="Glyoxalase/Bleomycin resistance protein/Dihydroxybiphenyl dioxygenase"/>
    <property type="match status" value="1"/>
</dbReference>
<dbReference type="CDD" id="cd07247">
    <property type="entry name" value="SgaA_N_like"/>
    <property type="match status" value="1"/>
</dbReference>
<organism evidence="2 3">
    <name type="scientific">Uliginosibacterium sediminicola</name>
    <dbReference type="NCBI Taxonomy" id="2024550"/>
    <lineage>
        <taxon>Bacteria</taxon>
        <taxon>Pseudomonadati</taxon>
        <taxon>Pseudomonadota</taxon>
        <taxon>Betaproteobacteria</taxon>
        <taxon>Rhodocyclales</taxon>
        <taxon>Zoogloeaceae</taxon>
        <taxon>Uliginosibacterium</taxon>
    </lineage>
</organism>
<proteinExistence type="predicted"/>
<dbReference type="InterPro" id="IPR004360">
    <property type="entry name" value="Glyas_Fos-R_dOase_dom"/>
</dbReference>
<accession>A0ABU9YX60</accession>
<comment type="caution">
    <text evidence="2">The sequence shown here is derived from an EMBL/GenBank/DDBJ whole genome shotgun (WGS) entry which is preliminary data.</text>
</comment>
<evidence type="ECO:0000313" key="3">
    <source>
        <dbReference type="Proteomes" id="UP001410394"/>
    </source>
</evidence>
<name>A0ABU9YX60_9RHOO</name>
<sequence length="122" mass="13100">MNAIHWFEIPSHDFTRATRFYETIFATSLHVDDSFEGIRMAVFAHGDQGVGGAVVDMPQAKPHADGVRIYLNGGADLASVLNRVATAGGAVLMPKTKLSDEIGHIALFSDTEGNVIGLHSLH</sequence>
<dbReference type="EMBL" id="JBDIVE010000003">
    <property type="protein sequence ID" value="MEN3068319.1"/>
    <property type="molecule type" value="Genomic_DNA"/>
</dbReference>
<dbReference type="Pfam" id="PF00903">
    <property type="entry name" value="Glyoxalase"/>
    <property type="match status" value="1"/>
</dbReference>
<reference evidence="2 3" key="1">
    <citation type="journal article" date="2018" name="Int. J. Syst. Evol. Microbiol.">
        <title>Uliginosibacterium sediminicola sp. nov., isolated from freshwater sediment.</title>
        <authorList>
            <person name="Hwang W.M."/>
            <person name="Kim S.M."/>
            <person name="Kang K."/>
            <person name="Ahn T.Y."/>
        </authorList>
    </citation>
    <scope>NUCLEOTIDE SEQUENCE [LARGE SCALE GENOMIC DNA]</scope>
    <source>
        <strain evidence="2 3">M1-21</strain>
    </source>
</reference>
<dbReference type="Gene3D" id="3.10.180.10">
    <property type="entry name" value="2,3-Dihydroxybiphenyl 1,2-Dioxygenase, domain 1"/>
    <property type="match status" value="1"/>
</dbReference>
<evidence type="ECO:0000313" key="2">
    <source>
        <dbReference type="EMBL" id="MEN3068319.1"/>
    </source>
</evidence>
<keyword evidence="3" id="KW-1185">Reference proteome</keyword>
<dbReference type="Proteomes" id="UP001410394">
    <property type="component" value="Unassembled WGS sequence"/>
</dbReference>
<gene>
    <name evidence="2" type="ORF">ABDB84_07495</name>
</gene>
<dbReference type="InterPro" id="IPR029068">
    <property type="entry name" value="Glyas_Bleomycin-R_OHBP_Dase"/>
</dbReference>